<reference evidence="10" key="1">
    <citation type="journal article" date="2015" name="Genome Announc.">
        <title>Draft genome sequence of Talaromyces cellulolyticus strain Y-94, a source of lignocellulosic biomass-degrading enzymes.</title>
        <authorList>
            <person name="Fujii T."/>
            <person name="Koike H."/>
            <person name="Sawayama S."/>
            <person name="Yano S."/>
            <person name="Inoue H."/>
        </authorList>
    </citation>
    <scope>NUCLEOTIDE SEQUENCE [LARGE SCALE GENOMIC DNA]</scope>
    <source>
        <strain evidence="10">Y-94</strain>
    </source>
</reference>
<dbReference type="EMBL" id="DF933856">
    <property type="protein sequence ID" value="GAM43914.1"/>
    <property type="molecule type" value="Genomic_DNA"/>
</dbReference>
<comment type="caution">
    <text evidence="9">The sequence shown here is derived from an EMBL/GenBank/DDBJ whole genome shotgun (WGS) entry which is preliminary data.</text>
</comment>
<protein>
    <recommendedName>
        <fullName evidence="8">WSC domain-containing protein</fullName>
    </recommendedName>
</protein>
<accession>A0A6V8HPE8</accession>
<evidence type="ECO:0000313" key="10">
    <source>
        <dbReference type="Proteomes" id="UP000053095"/>
    </source>
</evidence>
<sequence>MLRSTLLLIAVTSAVSALELGCFSDTSETLSNFVNNGSYVFQSIGYCQQVCDTTGHSYFALKGNNCWCGDAIPPISDMVDDSNCNIPCAGYVRQNCGGTHAFDVYLSGDTTAIESIASAYSAAATASATVSASDSTSILATATAVSSESSSSSVAGSSDPTTSAASSAIATTTKASSSSAMVVPSATSTSTSVPTGAAAAVNVQLASSATYPYILTPISPQTLTKLKSRLEHGAALRYSPQVEFKIQHAPADYIGKSHSYIRTKENEGGRKNPFLLIDERATTDCAVWYVGNFATENELEDDGTGYAAPSTDALHEVLVKASMVAWMHVDTERFVPPAEQLLHSVFKNYNTPGHKWPEIAGAEEEAQAEEDEELCISFHARSGSCVAKPGDYEERVDEIVNKMGVPTSQAVRRLKPEIATKHGVMSEWTPISPSVSEYKCDDGTVKKFPPGSIWLDVVFDLKFDWPEYT</sequence>
<evidence type="ECO:0000256" key="1">
    <source>
        <dbReference type="ARBA" id="ARBA00004167"/>
    </source>
</evidence>
<name>A0A6V8HPE8_TALPI</name>
<evidence type="ECO:0000256" key="6">
    <source>
        <dbReference type="ARBA" id="ARBA00023180"/>
    </source>
</evidence>
<dbReference type="GO" id="GO:0005886">
    <property type="term" value="C:plasma membrane"/>
    <property type="evidence" value="ECO:0007669"/>
    <property type="project" value="TreeGrafter"/>
</dbReference>
<feature type="domain" description="WSC" evidence="8">
    <location>
        <begin position="16"/>
        <end position="108"/>
    </location>
</feature>
<evidence type="ECO:0000256" key="4">
    <source>
        <dbReference type="ARBA" id="ARBA00022989"/>
    </source>
</evidence>
<dbReference type="AlphaFoldDB" id="A0A6V8HPE8"/>
<keyword evidence="5" id="KW-0472">Membrane</keyword>
<keyword evidence="4" id="KW-1133">Transmembrane helix</keyword>
<keyword evidence="6" id="KW-0325">Glycoprotein</keyword>
<dbReference type="InterPro" id="IPR002889">
    <property type="entry name" value="WSC_carb-bd"/>
</dbReference>
<evidence type="ECO:0000256" key="5">
    <source>
        <dbReference type="ARBA" id="ARBA00023136"/>
    </source>
</evidence>
<evidence type="ECO:0000259" key="8">
    <source>
        <dbReference type="PROSITE" id="PS51212"/>
    </source>
</evidence>
<dbReference type="Proteomes" id="UP000053095">
    <property type="component" value="Unassembled WGS sequence"/>
</dbReference>
<comment type="subcellular location">
    <subcellularLocation>
        <location evidence="1">Membrane</location>
        <topology evidence="1">Single-pass membrane protein</topology>
    </subcellularLocation>
</comment>
<evidence type="ECO:0000256" key="3">
    <source>
        <dbReference type="ARBA" id="ARBA00022729"/>
    </source>
</evidence>
<organism evidence="9 10">
    <name type="scientific">Talaromyces pinophilus</name>
    <name type="common">Penicillium pinophilum</name>
    <dbReference type="NCBI Taxonomy" id="128442"/>
    <lineage>
        <taxon>Eukaryota</taxon>
        <taxon>Fungi</taxon>
        <taxon>Dikarya</taxon>
        <taxon>Ascomycota</taxon>
        <taxon>Pezizomycotina</taxon>
        <taxon>Eurotiomycetes</taxon>
        <taxon>Eurotiomycetidae</taxon>
        <taxon>Eurotiales</taxon>
        <taxon>Trichocomaceae</taxon>
        <taxon>Talaromyces</taxon>
        <taxon>Talaromyces sect. Talaromyces</taxon>
    </lineage>
</organism>
<evidence type="ECO:0000256" key="7">
    <source>
        <dbReference type="SAM" id="SignalP"/>
    </source>
</evidence>
<dbReference type="InterPro" id="IPR051836">
    <property type="entry name" value="Kremen_rcpt"/>
</dbReference>
<proteinExistence type="predicted"/>
<evidence type="ECO:0000313" key="9">
    <source>
        <dbReference type="EMBL" id="GAM43914.1"/>
    </source>
</evidence>
<keyword evidence="10" id="KW-1185">Reference proteome</keyword>
<dbReference type="Pfam" id="PF01822">
    <property type="entry name" value="WSC"/>
    <property type="match status" value="1"/>
</dbReference>
<dbReference type="SMART" id="SM00321">
    <property type="entry name" value="WSC"/>
    <property type="match status" value="1"/>
</dbReference>
<dbReference type="PANTHER" id="PTHR24269">
    <property type="entry name" value="KREMEN PROTEIN"/>
    <property type="match status" value="1"/>
</dbReference>
<gene>
    <name evidence="9" type="ORF">TCE0_060r19114</name>
</gene>
<evidence type="ECO:0000256" key="2">
    <source>
        <dbReference type="ARBA" id="ARBA00022692"/>
    </source>
</evidence>
<keyword evidence="2" id="KW-0812">Transmembrane</keyword>
<feature type="signal peptide" evidence="7">
    <location>
        <begin position="1"/>
        <end position="17"/>
    </location>
</feature>
<dbReference type="PROSITE" id="PS51212">
    <property type="entry name" value="WSC"/>
    <property type="match status" value="1"/>
</dbReference>
<dbReference type="PANTHER" id="PTHR24269:SF16">
    <property type="entry name" value="PROTEIN SLG1"/>
    <property type="match status" value="1"/>
</dbReference>
<feature type="chain" id="PRO_5027743252" description="WSC domain-containing protein" evidence="7">
    <location>
        <begin position="18"/>
        <end position="469"/>
    </location>
</feature>
<keyword evidence="3 7" id="KW-0732">Signal</keyword>